<sequence>MPIRQLQIAHDAVQDRLVLRVSTQADEEFRVWLTRRFLRELWPHLARLLGPANDRAALPGEIAAWPAPSGLTPVLPDDKVSYPLGATPLLISEIQCDSLADGSFQLTFREGRERSFELGLTPDLLQAFCAMLRTAAEQAHWDLALDHAASITLGVLPHPRPFHLH</sequence>
<accession>A0A930FZ93</accession>
<name>A0A930FZ93_9RHOO</name>
<evidence type="ECO:0000313" key="2">
    <source>
        <dbReference type="Proteomes" id="UP000718593"/>
    </source>
</evidence>
<gene>
    <name evidence="1" type="ORF">HXL68_07630</name>
</gene>
<reference evidence="1" key="1">
    <citation type="submission" date="2020-04" db="EMBL/GenBank/DDBJ databases">
        <title>Deep metagenomics examines the oral microbiome during advanced dental caries in children, revealing novel taxa and co-occurrences with host molecules.</title>
        <authorList>
            <person name="Baker J.L."/>
            <person name="Morton J.T."/>
            <person name="Dinis M."/>
            <person name="Alvarez R."/>
            <person name="Tran N.C."/>
            <person name="Knight R."/>
            <person name="Edlund A."/>
        </authorList>
    </citation>
    <scope>NUCLEOTIDE SEQUENCE</scope>
    <source>
        <strain evidence="1">JCVI_32_bin.24</strain>
    </source>
</reference>
<dbReference type="EMBL" id="JABZMI010000123">
    <property type="protein sequence ID" value="MBF1164896.1"/>
    <property type="molecule type" value="Genomic_DNA"/>
</dbReference>
<organism evidence="1 2">
    <name type="scientific">Dechloromonas agitata</name>
    <dbReference type="NCBI Taxonomy" id="73030"/>
    <lineage>
        <taxon>Bacteria</taxon>
        <taxon>Pseudomonadati</taxon>
        <taxon>Pseudomonadota</taxon>
        <taxon>Betaproteobacteria</taxon>
        <taxon>Rhodocyclales</taxon>
        <taxon>Azonexaceae</taxon>
        <taxon>Dechloromonas</taxon>
    </lineage>
</organism>
<dbReference type="Proteomes" id="UP000718593">
    <property type="component" value="Unassembled WGS sequence"/>
</dbReference>
<evidence type="ECO:0000313" key="1">
    <source>
        <dbReference type="EMBL" id="MBF1164896.1"/>
    </source>
</evidence>
<proteinExistence type="predicted"/>
<comment type="caution">
    <text evidence="1">The sequence shown here is derived from an EMBL/GenBank/DDBJ whole genome shotgun (WGS) entry which is preliminary data.</text>
</comment>
<dbReference type="AlphaFoldDB" id="A0A930FZ93"/>
<protein>
    <submittedName>
        <fullName evidence="1">Uncharacterized protein</fullName>
    </submittedName>
</protein>